<evidence type="ECO:0008006" key="6">
    <source>
        <dbReference type="Google" id="ProtNLM"/>
    </source>
</evidence>
<keyword evidence="1" id="KW-0812">Transmembrane</keyword>
<evidence type="ECO:0000259" key="2">
    <source>
        <dbReference type="Pfam" id="PF04937"/>
    </source>
</evidence>
<evidence type="ECO:0000256" key="1">
    <source>
        <dbReference type="SAM" id="Phobius"/>
    </source>
</evidence>
<dbReference type="PANTHER" id="PTHR32166:SF122">
    <property type="entry name" value="OS09G0499600 PROTEIN"/>
    <property type="match status" value="1"/>
</dbReference>
<sequence length="320" mass="37228">MYDGWTDRKRRSICNFLVNNPKEFFFLYSLDTSDISKTTDKILKMLDDAIKFVGEENIVQVVTDNAANYKAAGEMLMQQRNTLYWTPCAAHCIDLILEDKKAKGVTRFTTAYLTLNCLNDNKVALMSMFSSKDWKSNGKPAMGFIYEGMSSAKERMKSDDADIKHRLYNCMGSLVLDQTKRNKISVQLPNFHYARGLFGMDTAKSSRKTMLHAEWWDFYGDGCPELKKFAIRVLSLTCSSSGYEHNWSAFEMVHTKKRNCLHQKKMNDLVYVMYTLKLKSKQIKRIFFLLMISILMMNGSLNNEMRMFMKQMMRVINNHM</sequence>
<dbReference type="PANTHER" id="PTHR32166">
    <property type="entry name" value="OSJNBA0013A04.12 PROTEIN"/>
    <property type="match status" value="1"/>
</dbReference>
<feature type="domain" description="DUF659" evidence="2">
    <location>
        <begin position="1"/>
        <end position="99"/>
    </location>
</feature>
<dbReference type="Proteomes" id="UP001327560">
    <property type="component" value="Chromosome 5"/>
</dbReference>
<reference evidence="4 5" key="1">
    <citation type="submission" date="2023-10" db="EMBL/GenBank/DDBJ databases">
        <title>Chromosome-scale genome assembly provides insights into flower coloration mechanisms of Canna indica.</title>
        <authorList>
            <person name="Li C."/>
        </authorList>
    </citation>
    <scope>NUCLEOTIDE SEQUENCE [LARGE SCALE GENOMIC DNA]</scope>
    <source>
        <tissue evidence="4">Flower</tissue>
    </source>
</reference>
<evidence type="ECO:0000259" key="3">
    <source>
        <dbReference type="Pfam" id="PF05699"/>
    </source>
</evidence>
<dbReference type="GO" id="GO:0046983">
    <property type="term" value="F:protein dimerization activity"/>
    <property type="evidence" value="ECO:0007669"/>
    <property type="project" value="InterPro"/>
</dbReference>
<gene>
    <name evidence="4" type="ORF">Cni_G16227</name>
</gene>
<dbReference type="Pfam" id="PF05699">
    <property type="entry name" value="Dimer_Tnp_hAT"/>
    <property type="match status" value="1"/>
</dbReference>
<accession>A0AAQ3QGK2</accession>
<name>A0AAQ3QGK2_9LILI</name>
<evidence type="ECO:0000313" key="5">
    <source>
        <dbReference type="Proteomes" id="UP001327560"/>
    </source>
</evidence>
<protein>
    <recommendedName>
        <fullName evidence="6">DUF659 domain-containing protein</fullName>
    </recommendedName>
</protein>
<feature type="transmembrane region" description="Helical" evidence="1">
    <location>
        <begin position="286"/>
        <end position="303"/>
    </location>
</feature>
<dbReference type="EMBL" id="CP136894">
    <property type="protein sequence ID" value="WOL07485.1"/>
    <property type="molecule type" value="Genomic_DNA"/>
</dbReference>
<organism evidence="4 5">
    <name type="scientific">Canna indica</name>
    <name type="common">Indian-shot</name>
    <dbReference type="NCBI Taxonomy" id="4628"/>
    <lineage>
        <taxon>Eukaryota</taxon>
        <taxon>Viridiplantae</taxon>
        <taxon>Streptophyta</taxon>
        <taxon>Embryophyta</taxon>
        <taxon>Tracheophyta</taxon>
        <taxon>Spermatophyta</taxon>
        <taxon>Magnoliopsida</taxon>
        <taxon>Liliopsida</taxon>
        <taxon>Zingiberales</taxon>
        <taxon>Cannaceae</taxon>
        <taxon>Canna</taxon>
    </lineage>
</organism>
<evidence type="ECO:0000313" key="4">
    <source>
        <dbReference type="EMBL" id="WOL07485.1"/>
    </source>
</evidence>
<keyword evidence="1" id="KW-1133">Transmembrane helix</keyword>
<keyword evidence="5" id="KW-1185">Reference proteome</keyword>
<dbReference type="SUPFAM" id="SSF53098">
    <property type="entry name" value="Ribonuclease H-like"/>
    <property type="match status" value="1"/>
</dbReference>
<dbReference type="InterPro" id="IPR007021">
    <property type="entry name" value="DUF659"/>
</dbReference>
<dbReference type="Pfam" id="PF04937">
    <property type="entry name" value="DUF659"/>
    <property type="match status" value="1"/>
</dbReference>
<feature type="domain" description="HAT C-terminal dimerisation" evidence="3">
    <location>
        <begin position="208"/>
        <end position="272"/>
    </location>
</feature>
<dbReference type="InterPro" id="IPR008906">
    <property type="entry name" value="HATC_C_dom"/>
</dbReference>
<proteinExistence type="predicted"/>
<keyword evidence="1" id="KW-0472">Membrane</keyword>
<dbReference type="InterPro" id="IPR012337">
    <property type="entry name" value="RNaseH-like_sf"/>
</dbReference>
<dbReference type="AlphaFoldDB" id="A0AAQ3QGK2"/>